<evidence type="ECO:0008006" key="3">
    <source>
        <dbReference type="Google" id="ProtNLM"/>
    </source>
</evidence>
<gene>
    <name evidence="1" type="ORF">CQA75_08465</name>
</gene>
<keyword evidence="2" id="KW-1185">Reference proteome</keyword>
<accession>A0ABY2TGQ1</accession>
<reference evidence="1 2" key="1">
    <citation type="submission" date="2018-05" db="EMBL/GenBank/DDBJ databases">
        <title>Novel Campyloabacter and Helicobacter Species and Strains.</title>
        <authorList>
            <person name="Mannion A.J."/>
            <person name="Shen Z."/>
            <person name="Fox J.G."/>
        </authorList>
    </citation>
    <scope>NUCLEOTIDE SEQUENCE [LARGE SCALE GENOMIC DNA]</scope>
    <source>
        <strain evidence="2">MIT10-5678</strain>
    </source>
</reference>
<protein>
    <recommendedName>
        <fullName evidence="3">tRNA 2-selenouridine synthase</fullName>
    </recommendedName>
</protein>
<proteinExistence type="predicted"/>
<comment type="caution">
    <text evidence="1">The sequence shown here is derived from an EMBL/GenBank/DDBJ whole genome shotgun (WGS) entry which is preliminary data.</text>
</comment>
<organism evidence="1 2">
    <name type="scientific">Campylobacter taeniopygiae</name>
    <dbReference type="NCBI Taxonomy" id="2510188"/>
    <lineage>
        <taxon>Bacteria</taxon>
        <taxon>Pseudomonadati</taxon>
        <taxon>Campylobacterota</taxon>
        <taxon>Epsilonproteobacteria</taxon>
        <taxon>Campylobacterales</taxon>
        <taxon>Campylobacteraceae</taxon>
        <taxon>Campylobacter</taxon>
    </lineage>
</organism>
<dbReference type="EMBL" id="NXLY01000025">
    <property type="protein sequence ID" value="TKX33258.1"/>
    <property type="molecule type" value="Genomic_DNA"/>
</dbReference>
<evidence type="ECO:0000313" key="2">
    <source>
        <dbReference type="Proteomes" id="UP000309584"/>
    </source>
</evidence>
<sequence>MGEENYKKVRPYMGMSTYYVCKGKKYPVVFYTRFMYVATNYGLFGDEAIGFSFTSLSHKGVGVGSSLHYFINGKFVKSDEKYEGEKY</sequence>
<evidence type="ECO:0000313" key="1">
    <source>
        <dbReference type="EMBL" id="TKX33258.1"/>
    </source>
</evidence>
<dbReference type="Proteomes" id="UP000309584">
    <property type="component" value="Unassembled WGS sequence"/>
</dbReference>
<name>A0ABY2TGQ1_9BACT</name>